<accession>A0A0R2MPC8</accession>
<name>A0A0R2MPC8_9LACO</name>
<protein>
    <recommendedName>
        <fullName evidence="3">ASCH domain-containing protein</fullName>
    </recommendedName>
</protein>
<keyword evidence="2" id="KW-1185">Reference proteome</keyword>
<sequence>MATVQDYYDPQLPTLLFSLHPQPAAAIATGDKVIEFRRRFYPRAFQAFIYTTGKHGGISGYVQCAPAITAAPAVLGRLGARLQGDDPQVTMAYLAPASTGLAIPVTSAITFEPVSLADLKAQFPNFVAPRSYVYLDRPPRRDQLAYLLDQDCQTVHQNKDVLTKIKHVLSNPD</sequence>
<dbReference type="RefSeq" id="WP_057705843.1">
    <property type="nucleotide sequence ID" value="NZ_JQCL01000040.1"/>
</dbReference>
<evidence type="ECO:0000313" key="2">
    <source>
        <dbReference type="Proteomes" id="UP000051783"/>
    </source>
</evidence>
<dbReference type="EMBL" id="JQCL01000040">
    <property type="protein sequence ID" value="KRO12538.1"/>
    <property type="molecule type" value="Genomic_DNA"/>
</dbReference>
<evidence type="ECO:0008006" key="3">
    <source>
        <dbReference type="Google" id="ProtNLM"/>
    </source>
</evidence>
<dbReference type="STRING" id="942150.IV64_GL002080"/>
<reference evidence="1 2" key="1">
    <citation type="journal article" date="2015" name="Genome Announc.">
        <title>Expanding the biotechnology potential of lactobacilli through comparative genomics of 213 strains and associated genera.</title>
        <authorList>
            <person name="Sun Z."/>
            <person name="Harris H.M."/>
            <person name="McCann A."/>
            <person name="Guo C."/>
            <person name="Argimon S."/>
            <person name="Zhang W."/>
            <person name="Yang X."/>
            <person name="Jeffery I.B."/>
            <person name="Cooney J.C."/>
            <person name="Kagawa T.F."/>
            <person name="Liu W."/>
            <person name="Song Y."/>
            <person name="Salvetti E."/>
            <person name="Wrobel A."/>
            <person name="Rasinkangas P."/>
            <person name="Parkhill J."/>
            <person name="Rea M.C."/>
            <person name="O'Sullivan O."/>
            <person name="Ritari J."/>
            <person name="Douillard F.P."/>
            <person name="Paul Ross R."/>
            <person name="Yang R."/>
            <person name="Briner A.E."/>
            <person name="Felis G.E."/>
            <person name="de Vos W.M."/>
            <person name="Barrangou R."/>
            <person name="Klaenhammer T.R."/>
            <person name="Caufield P.W."/>
            <person name="Cui Y."/>
            <person name="Zhang H."/>
            <person name="O'Toole P.W."/>
        </authorList>
    </citation>
    <scope>NUCLEOTIDE SEQUENCE [LARGE SCALE GENOMIC DNA]</scope>
    <source>
        <strain evidence="1 2">LMG 26013</strain>
    </source>
</reference>
<dbReference type="OrthoDB" id="2325229at2"/>
<dbReference type="AlphaFoldDB" id="A0A0R2MPC8"/>
<evidence type="ECO:0000313" key="1">
    <source>
        <dbReference type="EMBL" id="KRO12538.1"/>
    </source>
</evidence>
<proteinExistence type="predicted"/>
<comment type="caution">
    <text evidence="1">The sequence shown here is derived from an EMBL/GenBank/DDBJ whole genome shotgun (WGS) entry which is preliminary data.</text>
</comment>
<organism evidence="1 2">
    <name type="scientific">Lactiplantibacillus xiangfangensis</name>
    <dbReference type="NCBI Taxonomy" id="942150"/>
    <lineage>
        <taxon>Bacteria</taxon>
        <taxon>Bacillati</taxon>
        <taxon>Bacillota</taxon>
        <taxon>Bacilli</taxon>
        <taxon>Lactobacillales</taxon>
        <taxon>Lactobacillaceae</taxon>
        <taxon>Lactiplantibacillus</taxon>
    </lineage>
</organism>
<gene>
    <name evidence="1" type="ORF">IV64_GL002080</name>
</gene>
<dbReference type="Proteomes" id="UP000051783">
    <property type="component" value="Unassembled WGS sequence"/>
</dbReference>
<dbReference type="PATRIC" id="fig|942150.3.peg.2167"/>